<evidence type="ECO:0000259" key="2">
    <source>
        <dbReference type="Pfam" id="PF20149"/>
    </source>
</evidence>
<organism evidence="3 4">
    <name type="scientific">Clathrus columnatus</name>
    <dbReference type="NCBI Taxonomy" id="1419009"/>
    <lineage>
        <taxon>Eukaryota</taxon>
        <taxon>Fungi</taxon>
        <taxon>Dikarya</taxon>
        <taxon>Basidiomycota</taxon>
        <taxon>Agaricomycotina</taxon>
        <taxon>Agaricomycetes</taxon>
        <taxon>Phallomycetidae</taxon>
        <taxon>Phallales</taxon>
        <taxon>Clathraceae</taxon>
        <taxon>Clathrus</taxon>
    </lineage>
</organism>
<protein>
    <recommendedName>
        <fullName evidence="2">DUF6532 domain-containing protein</fullName>
    </recommendedName>
</protein>
<evidence type="ECO:0000313" key="3">
    <source>
        <dbReference type="EMBL" id="GJJ10136.1"/>
    </source>
</evidence>
<accession>A0AAV5AAT7</accession>
<feature type="compositionally biased region" description="Polar residues" evidence="1">
    <location>
        <begin position="490"/>
        <end position="509"/>
    </location>
</feature>
<comment type="caution">
    <text evidence="3">The sequence shown here is derived from an EMBL/GenBank/DDBJ whole genome shotgun (WGS) entry which is preliminary data.</text>
</comment>
<feature type="region of interest" description="Disordered" evidence="1">
    <location>
        <begin position="449"/>
        <end position="509"/>
    </location>
</feature>
<proteinExistence type="predicted"/>
<reference evidence="3" key="1">
    <citation type="submission" date="2021-10" db="EMBL/GenBank/DDBJ databases">
        <title>De novo Genome Assembly of Clathrus columnatus (Basidiomycota, Fungi) Using Illumina and Nanopore Sequence Data.</title>
        <authorList>
            <person name="Ogiso-Tanaka E."/>
            <person name="Itagaki H."/>
            <person name="Hosoya T."/>
            <person name="Hosaka K."/>
        </authorList>
    </citation>
    <scope>NUCLEOTIDE SEQUENCE</scope>
    <source>
        <strain evidence="3">MO-923</strain>
    </source>
</reference>
<dbReference type="EMBL" id="BPWL01000005">
    <property type="protein sequence ID" value="GJJ10136.1"/>
    <property type="molecule type" value="Genomic_DNA"/>
</dbReference>
<keyword evidence="4" id="KW-1185">Reference proteome</keyword>
<feature type="domain" description="DUF6532" evidence="2">
    <location>
        <begin position="208"/>
        <end position="400"/>
    </location>
</feature>
<dbReference type="Proteomes" id="UP001050691">
    <property type="component" value="Unassembled WGS sequence"/>
</dbReference>
<sequence>MSSHITFEEYQAEVSCNLPITQSSRPVGEHEECMKENQPLRNRNGKTNKNNIIQEKRLFSGFAAPSPDDDPFENFEETVPLQDLPENIQLRTNSVYMRAPQKTTTQNLNRTQRPLQTPSAGLLTHLSTINKSNSSFSEMQDSPSPIPVIRSILGKRVASPISSTPNTIPSNDDEDHTSKKQCSLAIASNRFKIADLPRSLQSLSQYVITDYKAVLATRCPFPDITEEQLIAGAAIVRGTKKLNVNIELADSLDMLVNIVIARDSNFRSDLRTKVIPLVTNHYSFNKVKTQKAIFNNRQLHTTLKNEDGFLFKHSNKHTGLYEHPILQATINDMWFQDSQSIGIKFEAYFTPFPLITLAIVLTTVEYVIDCWATGTYNREKQFTAKDYHDIYKKHIGTLTKVREHSSNAKMRLSNICAKLLRTARRHAGVHASPEFNILDEHHIAVFEQAPSSSDEDDENEESTMSPYENPVTQTSSWPPARKKRKLSIVGSDNETESGGNSNSIELATV</sequence>
<feature type="region of interest" description="Disordered" evidence="1">
    <location>
        <begin position="21"/>
        <end position="48"/>
    </location>
</feature>
<evidence type="ECO:0000313" key="4">
    <source>
        <dbReference type="Proteomes" id="UP001050691"/>
    </source>
</evidence>
<evidence type="ECO:0000256" key="1">
    <source>
        <dbReference type="SAM" id="MobiDB-lite"/>
    </source>
</evidence>
<dbReference type="AlphaFoldDB" id="A0AAV5AAT7"/>
<dbReference type="InterPro" id="IPR045341">
    <property type="entry name" value="DUF6532"/>
</dbReference>
<name>A0AAV5AAT7_9AGAM</name>
<dbReference type="Pfam" id="PF20149">
    <property type="entry name" value="DUF6532"/>
    <property type="match status" value="1"/>
</dbReference>
<gene>
    <name evidence="3" type="ORF">Clacol_004362</name>
</gene>
<feature type="compositionally biased region" description="Polar residues" evidence="1">
    <location>
        <begin position="463"/>
        <end position="477"/>
    </location>
</feature>
<feature type="compositionally biased region" description="Polar residues" evidence="1">
    <location>
        <begin position="39"/>
        <end position="48"/>
    </location>
</feature>